<keyword evidence="8 10" id="KW-1208">Phospholipid metabolism</keyword>
<dbReference type="Gene3D" id="3.30.870.10">
    <property type="entry name" value="Endonuclease Chain A"/>
    <property type="match status" value="2"/>
</dbReference>
<evidence type="ECO:0000256" key="3">
    <source>
        <dbReference type="ARBA" id="ARBA00022516"/>
    </source>
</evidence>
<dbReference type="Pfam" id="PF13091">
    <property type="entry name" value="PLDc_2"/>
    <property type="match status" value="1"/>
</dbReference>
<comment type="function">
    <text evidence="10">Functions in the biosynthesis of the anionic phospholipids phosphatidylglycerol and cardiolipin.</text>
</comment>
<dbReference type="GO" id="GO:0032049">
    <property type="term" value="P:cardiolipin biosynthetic process"/>
    <property type="evidence" value="ECO:0007669"/>
    <property type="project" value="InterPro"/>
</dbReference>
<dbReference type="GeneID" id="14869152"/>
<keyword evidence="13" id="KW-1185">Reference proteome</keyword>
<feature type="domain" description="PLD phosphodiesterase" evidence="11">
    <location>
        <begin position="239"/>
        <end position="265"/>
    </location>
</feature>
<evidence type="ECO:0000256" key="8">
    <source>
        <dbReference type="ARBA" id="ARBA00023264"/>
    </source>
</evidence>
<dbReference type="Proteomes" id="UP000007797">
    <property type="component" value="Unassembled WGS sequence"/>
</dbReference>
<evidence type="ECO:0000256" key="7">
    <source>
        <dbReference type="ARBA" id="ARBA00023209"/>
    </source>
</evidence>
<dbReference type="OMA" id="HKCLAQC"/>
<evidence type="ECO:0000313" key="13">
    <source>
        <dbReference type="Proteomes" id="UP000007797"/>
    </source>
</evidence>
<organism evidence="12 13">
    <name type="scientific">Cavenderia fasciculata</name>
    <name type="common">Slime mold</name>
    <name type="synonym">Dictyostelium fasciculatum</name>
    <dbReference type="NCBI Taxonomy" id="261658"/>
    <lineage>
        <taxon>Eukaryota</taxon>
        <taxon>Amoebozoa</taxon>
        <taxon>Evosea</taxon>
        <taxon>Eumycetozoa</taxon>
        <taxon>Dictyostelia</taxon>
        <taxon>Acytosteliales</taxon>
        <taxon>Cavenderiaceae</taxon>
        <taxon>Cavenderia</taxon>
    </lineage>
</organism>
<dbReference type="CDD" id="cd09137">
    <property type="entry name" value="PLDc_PGS1_euk_2"/>
    <property type="match status" value="1"/>
</dbReference>
<evidence type="ECO:0000256" key="1">
    <source>
        <dbReference type="ARBA" id="ARBA00005042"/>
    </source>
</evidence>
<dbReference type="RefSeq" id="XP_004355548.1">
    <property type="nucleotide sequence ID" value="XM_004355495.1"/>
</dbReference>
<keyword evidence="10" id="KW-0067">ATP-binding</keyword>
<keyword evidence="10" id="KW-0547">Nucleotide-binding</keyword>
<keyword evidence="6 10" id="KW-0443">Lipid metabolism</keyword>
<dbReference type="GO" id="GO:0005739">
    <property type="term" value="C:mitochondrion"/>
    <property type="evidence" value="ECO:0007669"/>
    <property type="project" value="UniProtKB-SubCell"/>
</dbReference>
<dbReference type="OrthoDB" id="10250191at2759"/>
<dbReference type="GO" id="GO:0008444">
    <property type="term" value="F:CDP-diacylglycerol-glycerol-3-phosphate 3-phosphatidyltransferase activity"/>
    <property type="evidence" value="ECO:0007669"/>
    <property type="project" value="UniProtKB-EC"/>
</dbReference>
<evidence type="ECO:0000256" key="4">
    <source>
        <dbReference type="ARBA" id="ARBA00022679"/>
    </source>
</evidence>
<dbReference type="PANTHER" id="PTHR12586">
    <property type="entry name" value="CDP-DIACYLGLYCEROL--SERINE O-PHOSPHATIDYLTRANSFERASE"/>
    <property type="match status" value="1"/>
</dbReference>
<evidence type="ECO:0000313" key="12">
    <source>
        <dbReference type="EMBL" id="EGG17064.1"/>
    </source>
</evidence>
<dbReference type="EC" id="2.7.8.5" evidence="10"/>
<comment type="similarity">
    <text evidence="2 10">Belongs to the CDP-alcohol phosphatidyltransferase class-II family.</text>
</comment>
<protein>
    <recommendedName>
        <fullName evidence="10">CDP-diacylglycerol--glycerol-3-phosphate 3-phosphatidyltransferase</fullName>
        <ecNumber evidence="10">2.7.8.5</ecNumber>
    </recommendedName>
</protein>
<comment type="catalytic activity">
    <reaction evidence="9 10">
        <text>a CDP-1,2-diacyl-sn-glycerol + sn-glycerol 3-phosphate = a 1,2-diacyl-sn-glycero-3-phospho-(1'-sn-glycero-3'-phosphate) + CMP + H(+)</text>
        <dbReference type="Rhea" id="RHEA:12593"/>
        <dbReference type="ChEBI" id="CHEBI:15378"/>
        <dbReference type="ChEBI" id="CHEBI:57597"/>
        <dbReference type="ChEBI" id="CHEBI:58332"/>
        <dbReference type="ChEBI" id="CHEBI:60110"/>
        <dbReference type="ChEBI" id="CHEBI:60377"/>
        <dbReference type="EC" id="2.7.8.5"/>
    </reaction>
</comment>
<evidence type="ECO:0000256" key="10">
    <source>
        <dbReference type="RuleBase" id="RU365024"/>
    </source>
</evidence>
<name>F4Q4Q5_CACFS</name>
<dbReference type="PANTHER" id="PTHR12586:SF1">
    <property type="entry name" value="CDP-DIACYLGLYCEROL--GLYCEROL-3-PHOSPHATE 3-PHOSPHATIDYLTRANSFERASE, MITOCHONDRIAL"/>
    <property type="match status" value="1"/>
</dbReference>
<proteinExistence type="inferred from homology"/>
<comment type="subcellular location">
    <subcellularLocation>
        <location evidence="10">Mitochondrion</location>
    </subcellularLocation>
</comment>
<evidence type="ECO:0000256" key="2">
    <source>
        <dbReference type="ARBA" id="ARBA00010682"/>
    </source>
</evidence>
<dbReference type="InterPro" id="IPR016270">
    <property type="entry name" value="PGS1"/>
</dbReference>
<evidence type="ECO:0000256" key="6">
    <source>
        <dbReference type="ARBA" id="ARBA00023098"/>
    </source>
</evidence>
<keyword evidence="4 10" id="KW-0808">Transferase</keyword>
<reference evidence="13" key="1">
    <citation type="journal article" date="2011" name="Genome Res.">
        <title>Phylogeny-wide analysis of social amoeba genomes highlights ancient origins for complex intercellular communication.</title>
        <authorList>
            <person name="Heidel A.J."/>
            <person name="Lawal H.M."/>
            <person name="Felder M."/>
            <person name="Schilde C."/>
            <person name="Helps N.R."/>
            <person name="Tunggal B."/>
            <person name="Rivero F."/>
            <person name="John U."/>
            <person name="Schleicher M."/>
            <person name="Eichinger L."/>
            <person name="Platzer M."/>
            <person name="Noegel A.A."/>
            <person name="Schaap P."/>
            <person name="Gloeckner G."/>
        </authorList>
    </citation>
    <scope>NUCLEOTIDE SEQUENCE [LARGE SCALE GENOMIC DNA]</scope>
    <source>
        <strain evidence="13">SH3</strain>
    </source>
</reference>
<dbReference type="InterPro" id="IPR001736">
    <property type="entry name" value="PLipase_D/transphosphatidylase"/>
</dbReference>
<keyword evidence="10" id="KW-0496">Mitochondrion</keyword>
<evidence type="ECO:0000256" key="5">
    <source>
        <dbReference type="ARBA" id="ARBA00022737"/>
    </source>
</evidence>
<comment type="pathway">
    <text evidence="1 10">Phospholipid metabolism; phosphatidylglycerol biosynthesis; phosphatidylglycerol from CDP-diacylglycerol: step 1/2.</text>
</comment>
<gene>
    <name evidence="12" type="primary">pgs1</name>
    <name evidence="12" type="ORF">DFA_08045</name>
</gene>
<evidence type="ECO:0000259" key="11">
    <source>
        <dbReference type="PROSITE" id="PS50035"/>
    </source>
</evidence>
<dbReference type="UniPathway" id="UPA00084">
    <property type="reaction ID" value="UER00503"/>
</dbReference>
<accession>F4Q4Q5</accession>
<evidence type="ECO:0000256" key="9">
    <source>
        <dbReference type="ARBA" id="ARBA00048586"/>
    </source>
</evidence>
<dbReference type="KEGG" id="dfa:DFA_08045"/>
<dbReference type="InterPro" id="IPR025202">
    <property type="entry name" value="PLD-like_dom"/>
</dbReference>
<dbReference type="SMART" id="SM00155">
    <property type="entry name" value="PLDc"/>
    <property type="match status" value="2"/>
</dbReference>
<dbReference type="CDD" id="cd09135">
    <property type="entry name" value="PLDc_PGS1_euk_1"/>
    <property type="match status" value="1"/>
</dbReference>
<dbReference type="PROSITE" id="PS50035">
    <property type="entry name" value="PLD"/>
    <property type="match status" value="1"/>
</dbReference>
<dbReference type="SUPFAM" id="SSF56024">
    <property type="entry name" value="Phospholipase D/nuclease"/>
    <property type="match status" value="1"/>
</dbReference>
<keyword evidence="3 10" id="KW-0444">Lipid biosynthesis</keyword>
<dbReference type="GO" id="GO:0005524">
    <property type="term" value="F:ATP binding"/>
    <property type="evidence" value="ECO:0007669"/>
    <property type="project" value="UniProtKB-KW"/>
</dbReference>
<sequence>MIKHKVWPRLLPFVQPQRLFAACMVIGGKAGFNSNNSSTTTTTMNSNTTYQSKSILLPKQSTKQSKIINNYSSSSSSSSSSSNSSSRVFKDDYLNESFYQFSSQGPAFAVNPNNIEFIQEPNDFYNHLISGIKRSKKRITFASLYLGIGEKESLIVTSMIEACERNPNLKIHILLDGLRGSRDVPTPSTSTSTTTLQSSVTMLQPLLNQFSDRVQISMYHTPDLNGLLKRFLPPRVNETIGVNHLKTYVFDDDLVMSGANLSKDYFTNRQDRYVVIKQSQALASFFDTIVETVGSMSLVMTPNATGPSIGRLHLPNDGRLDPVTQSKDFKEVAEKKLSAILQPDTFYLASSDGLKSFSSPSDVRASSSSSSSRHTWIFPTIQMGPFNIRHDEVCTSYIFNTVPRESLFYITSPYFNLTKNYLQLIMQGRPKLDIITCSPEANGFFGAKGLSSAVPDCYAIIEKRFLDLVKRTGNEQRIKVEEYIRNGWTYHAKGLWITSQDQTSVPSITLIGSPNFGSRSVEKDLEAQMIIMTEDVELQQKMEGERAYLWESTQVADDKLFEERKISLWVQCIVYLFGGYLIDVHIRFNSPTNAQRA</sequence>
<keyword evidence="7 10" id="KW-0594">Phospholipid biosynthesis</keyword>
<dbReference type="EMBL" id="GL883021">
    <property type="protein sequence ID" value="EGG17064.1"/>
    <property type="molecule type" value="Genomic_DNA"/>
</dbReference>
<keyword evidence="5" id="KW-0677">Repeat</keyword>
<dbReference type="STRING" id="1054147.F4Q4Q5"/>
<dbReference type="AlphaFoldDB" id="F4Q4Q5"/>